<reference evidence="1 2" key="1">
    <citation type="submission" date="2020-06" db="EMBL/GenBank/DDBJ databases">
        <authorList>
            <person name="Li R."/>
            <person name="Bekaert M."/>
        </authorList>
    </citation>
    <scope>NUCLEOTIDE SEQUENCE [LARGE SCALE GENOMIC DNA]</scope>
    <source>
        <strain evidence="2">wild</strain>
    </source>
</reference>
<dbReference type="AlphaFoldDB" id="A0A6J8CPD9"/>
<keyword evidence="2" id="KW-1185">Reference proteome</keyword>
<dbReference type="Gene3D" id="2.120.10.30">
    <property type="entry name" value="TolB, C-terminal domain"/>
    <property type="match status" value="1"/>
</dbReference>
<protein>
    <submittedName>
        <fullName evidence="1">Uncharacterized protein</fullName>
    </submittedName>
</protein>
<gene>
    <name evidence="1" type="ORF">MCOR_31713</name>
</gene>
<dbReference type="Proteomes" id="UP000507470">
    <property type="component" value="Unassembled WGS sequence"/>
</dbReference>
<proteinExistence type="predicted"/>
<dbReference type="EMBL" id="CACVKT020005672">
    <property type="protein sequence ID" value="CAC5397259.1"/>
    <property type="molecule type" value="Genomic_DNA"/>
</dbReference>
<dbReference type="InterPro" id="IPR011042">
    <property type="entry name" value="6-blade_b-propeller_TolB-like"/>
</dbReference>
<evidence type="ECO:0000313" key="1">
    <source>
        <dbReference type="EMBL" id="CAC5397259.1"/>
    </source>
</evidence>
<dbReference type="SUPFAM" id="SSF63825">
    <property type="entry name" value="YWTD domain"/>
    <property type="match status" value="1"/>
</dbReference>
<evidence type="ECO:0000313" key="2">
    <source>
        <dbReference type="Proteomes" id="UP000507470"/>
    </source>
</evidence>
<name>A0A6J8CPD9_MYTCO</name>
<sequence>MKLSSSPRDIAIIDNNTVAITLRDDLSVVLIDVKGSKIVKTFDVTSPGYGIDRVEDKLVVRLNHIGQFLVLNLKGQILSRLHISGYYIQDVALFDGKIFCTNCEDHKVYCYDMNGDLLWKYADENLENPLVLRKIAMEIFTKGRETNNVLLISPDGHRTKELLTSKNGLCDPYALHVNKTTNQLLVCNEFGGQAFLFDIAD</sequence>
<dbReference type="OrthoDB" id="6046813at2759"/>
<organism evidence="1 2">
    <name type="scientific">Mytilus coruscus</name>
    <name type="common">Sea mussel</name>
    <dbReference type="NCBI Taxonomy" id="42192"/>
    <lineage>
        <taxon>Eukaryota</taxon>
        <taxon>Metazoa</taxon>
        <taxon>Spiralia</taxon>
        <taxon>Lophotrochozoa</taxon>
        <taxon>Mollusca</taxon>
        <taxon>Bivalvia</taxon>
        <taxon>Autobranchia</taxon>
        <taxon>Pteriomorphia</taxon>
        <taxon>Mytilida</taxon>
        <taxon>Mytiloidea</taxon>
        <taxon>Mytilidae</taxon>
        <taxon>Mytilinae</taxon>
        <taxon>Mytilus</taxon>
    </lineage>
</organism>
<accession>A0A6J8CPD9</accession>